<feature type="domain" description="TNFR-Cys" evidence="4">
    <location>
        <begin position="1033"/>
        <end position="1072"/>
    </location>
</feature>
<evidence type="ECO:0000256" key="2">
    <source>
        <dbReference type="SAM" id="MobiDB-lite"/>
    </source>
</evidence>
<dbReference type="InterPro" id="IPR001368">
    <property type="entry name" value="TNFR/NGFR_Cys_rich_reg"/>
</dbReference>
<feature type="chain" id="PRO_5008772013" description="TNFR-Cys domain-containing protein" evidence="3">
    <location>
        <begin position="19"/>
        <end position="1317"/>
    </location>
</feature>
<dbReference type="GO" id="GO:0006508">
    <property type="term" value="P:proteolysis"/>
    <property type="evidence" value="ECO:0007669"/>
    <property type="project" value="InterPro"/>
</dbReference>
<reference evidence="5 7" key="1">
    <citation type="journal article" date="2012" name="Nature">
        <title>Algal genomes reveal evolutionary mosaicism and the fate of nucleomorphs.</title>
        <authorList>
            <consortium name="DOE Joint Genome Institute"/>
            <person name="Curtis B.A."/>
            <person name="Tanifuji G."/>
            <person name="Burki F."/>
            <person name="Gruber A."/>
            <person name="Irimia M."/>
            <person name="Maruyama S."/>
            <person name="Arias M.C."/>
            <person name="Ball S.G."/>
            <person name="Gile G.H."/>
            <person name="Hirakawa Y."/>
            <person name="Hopkins J.F."/>
            <person name="Kuo A."/>
            <person name="Rensing S.A."/>
            <person name="Schmutz J."/>
            <person name="Symeonidi A."/>
            <person name="Elias M."/>
            <person name="Eveleigh R.J."/>
            <person name="Herman E.K."/>
            <person name="Klute M.J."/>
            <person name="Nakayama T."/>
            <person name="Obornik M."/>
            <person name="Reyes-Prieto A."/>
            <person name="Armbrust E.V."/>
            <person name="Aves S.J."/>
            <person name="Beiko R.G."/>
            <person name="Coutinho P."/>
            <person name="Dacks J.B."/>
            <person name="Durnford D.G."/>
            <person name="Fast N.M."/>
            <person name="Green B.R."/>
            <person name="Grisdale C.J."/>
            <person name="Hempel F."/>
            <person name="Henrissat B."/>
            <person name="Hoppner M.P."/>
            <person name="Ishida K."/>
            <person name="Kim E."/>
            <person name="Koreny L."/>
            <person name="Kroth P.G."/>
            <person name="Liu Y."/>
            <person name="Malik S.B."/>
            <person name="Maier U.G."/>
            <person name="McRose D."/>
            <person name="Mock T."/>
            <person name="Neilson J.A."/>
            <person name="Onodera N.T."/>
            <person name="Poole A.M."/>
            <person name="Pritham E.J."/>
            <person name="Richards T.A."/>
            <person name="Rocap G."/>
            <person name="Roy S.W."/>
            <person name="Sarai C."/>
            <person name="Schaack S."/>
            <person name="Shirato S."/>
            <person name="Slamovits C.H."/>
            <person name="Spencer D.F."/>
            <person name="Suzuki S."/>
            <person name="Worden A.Z."/>
            <person name="Zauner S."/>
            <person name="Barry K."/>
            <person name="Bell C."/>
            <person name="Bharti A.K."/>
            <person name="Crow J.A."/>
            <person name="Grimwood J."/>
            <person name="Kramer R."/>
            <person name="Lindquist E."/>
            <person name="Lucas S."/>
            <person name="Salamov A."/>
            <person name="McFadden G.I."/>
            <person name="Lane C.E."/>
            <person name="Keeling P.J."/>
            <person name="Gray M.W."/>
            <person name="Grigoriev I.V."/>
            <person name="Archibald J.M."/>
        </authorList>
    </citation>
    <scope>NUCLEOTIDE SEQUENCE</scope>
    <source>
        <strain evidence="5 7">CCMP2712</strain>
    </source>
</reference>
<reference evidence="6" key="3">
    <citation type="submission" date="2015-06" db="UniProtKB">
        <authorList>
            <consortium name="EnsemblProtists"/>
        </authorList>
    </citation>
    <scope>IDENTIFICATION</scope>
</reference>
<dbReference type="InterPro" id="IPR000209">
    <property type="entry name" value="Peptidase_S8/S53_dom"/>
</dbReference>
<dbReference type="SUPFAM" id="SSF49785">
    <property type="entry name" value="Galactose-binding domain-like"/>
    <property type="match status" value="1"/>
</dbReference>
<dbReference type="PROSITE" id="PS00652">
    <property type="entry name" value="TNFR_NGFR_1"/>
    <property type="match status" value="1"/>
</dbReference>
<feature type="region of interest" description="Disordered" evidence="2">
    <location>
        <begin position="1166"/>
        <end position="1188"/>
    </location>
</feature>
<evidence type="ECO:0000256" key="3">
    <source>
        <dbReference type="SAM" id="SignalP"/>
    </source>
</evidence>
<feature type="compositionally biased region" description="Low complexity" evidence="2">
    <location>
        <begin position="1166"/>
        <end position="1186"/>
    </location>
</feature>
<accession>L1JWE5</accession>
<keyword evidence="7" id="KW-1185">Reference proteome</keyword>
<feature type="region of interest" description="Disordered" evidence="2">
    <location>
        <begin position="1296"/>
        <end position="1317"/>
    </location>
</feature>
<evidence type="ECO:0000313" key="5">
    <source>
        <dbReference type="EMBL" id="EKX52525.1"/>
    </source>
</evidence>
<dbReference type="PaxDb" id="55529-EKX52525"/>
<dbReference type="InterPro" id="IPR008979">
    <property type="entry name" value="Galactose-bd-like_sf"/>
</dbReference>
<feature type="signal peptide" evidence="3">
    <location>
        <begin position="1"/>
        <end position="18"/>
    </location>
</feature>
<dbReference type="GO" id="GO:0004252">
    <property type="term" value="F:serine-type endopeptidase activity"/>
    <property type="evidence" value="ECO:0007669"/>
    <property type="project" value="InterPro"/>
</dbReference>
<organism evidence="5">
    <name type="scientific">Guillardia theta (strain CCMP2712)</name>
    <name type="common">Cryptophyte</name>
    <dbReference type="NCBI Taxonomy" id="905079"/>
    <lineage>
        <taxon>Eukaryota</taxon>
        <taxon>Cryptophyceae</taxon>
        <taxon>Pyrenomonadales</taxon>
        <taxon>Geminigeraceae</taxon>
        <taxon>Guillardia</taxon>
    </lineage>
</organism>
<feature type="disulfide bond" evidence="1">
    <location>
        <begin position="1034"/>
        <end position="1049"/>
    </location>
</feature>
<dbReference type="EMBL" id="JH992972">
    <property type="protein sequence ID" value="EKX52525.1"/>
    <property type="molecule type" value="Genomic_DNA"/>
</dbReference>
<gene>
    <name evidence="5" type="ORF">GUITHDRAFT_101694</name>
</gene>
<dbReference type="RefSeq" id="XP_005839505.1">
    <property type="nucleotide sequence ID" value="XM_005839448.1"/>
</dbReference>
<dbReference type="PANTHER" id="PTHR43399">
    <property type="entry name" value="SUBTILISIN-RELATED"/>
    <property type="match status" value="1"/>
</dbReference>
<dbReference type="Proteomes" id="UP000011087">
    <property type="component" value="Unassembled WGS sequence"/>
</dbReference>
<evidence type="ECO:0000259" key="4">
    <source>
        <dbReference type="PROSITE" id="PS50050"/>
    </source>
</evidence>
<dbReference type="HOGENOM" id="CLU_260206_0_0_1"/>
<name>L1JWE5_GUITC</name>
<dbReference type="InterPro" id="IPR036852">
    <property type="entry name" value="Peptidase_S8/S53_dom_sf"/>
</dbReference>
<keyword evidence="1" id="KW-1015">Disulfide bond</keyword>
<dbReference type="SUPFAM" id="SSF52743">
    <property type="entry name" value="Subtilisin-like"/>
    <property type="match status" value="1"/>
</dbReference>
<reference evidence="7" key="2">
    <citation type="submission" date="2012-11" db="EMBL/GenBank/DDBJ databases">
        <authorList>
            <person name="Kuo A."/>
            <person name="Curtis B.A."/>
            <person name="Tanifuji G."/>
            <person name="Burki F."/>
            <person name="Gruber A."/>
            <person name="Irimia M."/>
            <person name="Maruyama S."/>
            <person name="Arias M.C."/>
            <person name="Ball S.G."/>
            <person name="Gile G.H."/>
            <person name="Hirakawa Y."/>
            <person name="Hopkins J.F."/>
            <person name="Rensing S.A."/>
            <person name="Schmutz J."/>
            <person name="Symeonidi A."/>
            <person name="Elias M."/>
            <person name="Eveleigh R.J."/>
            <person name="Herman E.K."/>
            <person name="Klute M.J."/>
            <person name="Nakayama T."/>
            <person name="Obornik M."/>
            <person name="Reyes-Prieto A."/>
            <person name="Armbrust E.V."/>
            <person name="Aves S.J."/>
            <person name="Beiko R.G."/>
            <person name="Coutinho P."/>
            <person name="Dacks J.B."/>
            <person name="Durnford D.G."/>
            <person name="Fast N.M."/>
            <person name="Green B.R."/>
            <person name="Grisdale C."/>
            <person name="Hempe F."/>
            <person name="Henrissat B."/>
            <person name="Hoppner M.P."/>
            <person name="Ishida K.-I."/>
            <person name="Kim E."/>
            <person name="Koreny L."/>
            <person name="Kroth P.G."/>
            <person name="Liu Y."/>
            <person name="Malik S.-B."/>
            <person name="Maier U.G."/>
            <person name="McRose D."/>
            <person name="Mock T."/>
            <person name="Neilson J.A."/>
            <person name="Onodera N.T."/>
            <person name="Poole A.M."/>
            <person name="Pritham E.J."/>
            <person name="Richards T.A."/>
            <person name="Rocap G."/>
            <person name="Roy S.W."/>
            <person name="Sarai C."/>
            <person name="Schaack S."/>
            <person name="Shirato S."/>
            <person name="Slamovits C.H."/>
            <person name="Spencer D.F."/>
            <person name="Suzuki S."/>
            <person name="Worden A.Z."/>
            <person name="Zauner S."/>
            <person name="Barry K."/>
            <person name="Bell C."/>
            <person name="Bharti A.K."/>
            <person name="Crow J.A."/>
            <person name="Grimwood J."/>
            <person name="Kramer R."/>
            <person name="Lindquist E."/>
            <person name="Lucas S."/>
            <person name="Salamov A."/>
            <person name="McFadden G.I."/>
            <person name="Lane C.E."/>
            <person name="Keeling P.J."/>
            <person name="Gray M.W."/>
            <person name="Grigoriev I.V."/>
            <person name="Archibald J.M."/>
        </authorList>
    </citation>
    <scope>NUCLEOTIDE SEQUENCE</scope>
    <source>
        <strain evidence="7">CCMP2712</strain>
    </source>
</reference>
<dbReference type="Gene3D" id="3.40.50.200">
    <property type="entry name" value="Peptidase S8/S53 domain"/>
    <property type="match status" value="2"/>
</dbReference>
<feature type="repeat" description="TNFR-Cys" evidence="1">
    <location>
        <begin position="1033"/>
        <end position="1072"/>
    </location>
</feature>
<dbReference type="CDD" id="cd00185">
    <property type="entry name" value="TNFRSF"/>
    <property type="match status" value="1"/>
</dbReference>
<evidence type="ECO:0000313" key="6">
    <source>
        <dbReference type="EnsemblProtists" id="EKX52525"/>
    </source>
</evidence>
<dbReference type="EnsemblProtists" id="EKX52525">
    <property type="protein sequence ID" value="EKX52525"/>
    <property type="gene ID" value="GUITHDRAFT_101694"/>
</dbReference>
<dbReference type="Pfam" id="PF00082">
    <property type="entry name" value="Peptidase_S8"/>
    <property type="match status" value="1"/>
</dbReference>
<dbReference type="PANTHER" id="PTHR43399:SF5">
    <property type="entry name" value="PEPTIDASE S8 FAMILY WITH PROTEASE-ASSOCIATED DOMAIN"/>
    <property type="match status" value="1"/>
</dbReference>
<dbReference type="KEGG" id="gtt:GUITHDRAFT_101694"/>
<dbReference type="Gene3D" id="2.60.120.380">
    <property type="match status" value="1"/>
</dbReference>
<protein>
    <recommendedName>
        <fullName evidence="4">TNFR-Cys domain-containing protein</fullName>
    </recommendedName>
</protein>
<proteinExistence type="predicted"/>
<evidence type="ECO:0000313" key="7">
    <source>
        <dbReference type="Proteomes" id="UP000011087"/>
    </source>
</evidence>
<sequence length="1317" mass="142674">MKMRAWQIVGLLLVLCNADNSEPEGGMAASVSSVAASAERLASGNAVYVEHSSGAKMSMSDYHIRSLVENGWPGWKMYTIRCNEEYKTSLQEELSKLDGELNVRCDCRVCFMPTVDLDRVRQLTGFVSATPVRGYSTPVEAAESVRSSSREERTNLATSLHCTSEQPDIDQFVVSLGHSYAKETVLAWSQKIVESLSLERQLTLEHISNHEVRAIVCTSHSTQFLKEVAGFNDVISMRKLNRNVKVDSQAVSGSRRSRSAGRFLEDLVATEILLLGLQGMYTMERFGQEEIITVSDSGLDYDNCLFKDPTSDVSACTSHASCIKQINRDHRKVVGYELLPNAKIGDSFQGRGTEMCGCISGSSLVEGPEAPVINIGLAPASRLFIQDISDDTSPITYHYPLHVGASLLQTSHEIGARVHVIAWDDINLAKQVNVTDLDAFVFSHPDYLVVVAGAGNKLKNNPLGLAKNALTIGAYQFTEVIQPQQDVFQVHFSSPDFHLMVTMWMAACFPLPESTSDLQITGRVAFLEDEVFCPDEHVTAISGSVVVVGFSGHCAATLEYWKVLLGSLKAARPDAVLLDRRMGQVPCSLVTALLTNSSFLLATVDLRQNDISLLEESTGVTASLPFTASFDKQIAPFSSTGPVGDGQIKPEVFAPGISIEAAESDADLTSFECGKDAVVEDDGAHLSAALVSATAALIRQQVKDEKFTGSASLVKAILLHAAQDFQDDAQALSACPPNCRQGHGAVNVFSMYRARDGPSLFLLDDVTIDRGGVAIRCFFVKGANEPLTVTLVWTDPPSAENLLVSDLDLIVRHGGEEMCGNGIMWKEEGGDVLRAQDDVNNNEKVVVSSPQVSATYKVMVSALRMRTPRQNFSLVVSGNLTEVSPCPYPSCPSGCHGHGDCRKGICVCDFPYLGSDCSGRIPLLQEGVNQISVLQTSRSFSWWNTTSQQRDWFLTVNPPQGRQVCRVFLHRDKVPSPNDFSAKIELLSSSPLLTFSSVTLPGTGAWVLAVASVGASNCSILVELDRRPLNCSPCPAGQFASSCKAGATCQACASCPPGEHRDGCGGASEGECRKCDDCPEGMFRTDCRDQSEGDCHACQEDVSSCLGSAMQQLQENTIVFVVSMEMPLSKFLNSSLTFRSAISQVASWPLDKILLLESSSVSSIATTAFSPSPSSPRRSLDPSTDPANNDRTQVVVAVLLGKERLDLIPLLSLQRINDALAQQGFPPVRLLVSPFLKIVFPEETGTPVVTTTPVHLRGAVEMQTIPHPTAPELPEVYAELVFQEVQMIEQGMRAMEEEDEGRQGRASGMEQPFIGLA</sequence>
<keyword evidence="3" id="KW-0732">Signal</keyword>
<dbReference type="InterPro" id="IPR051048">
    <property type="entry name" value="Peptidase_S8/S53_subtilisin"/>
</dbReference>
<dbReference type="Gene3D" id="2.10.25.10">
    <property type="entry name" value="Laminin"/>
    <property type="match status" value="1"/>
</dbReference>
<evidence type="ECO:0000256" key="1">
    <source>
        <dbReference type="PROSITE-ProRule" id="PRU00206"/>
    </source>
</evidence>
<dbReference type="GeneID" id="17309203"/>
<comment type="caution">
    <text evidence="1">Lacks conserved residue(s) required for the propagation of feature annotation.</text>
</comment>
<dbReference type="PROSITE" id="PS50050">
    <property type="entry name" value="TNFR_NGFR_2"/>
    <property type="match status" value="1"/>
</dbReference>